<dbReference type="PANTHER" id="PTHR11461">
    <property type="entry name" value="SERINE PROTEASE INHIBITOR, SERPIN"/>
    <property type="match status" value="1"/>
</dbReference>
<keyword evidence="1" id="KW-0646">Protease inhibitor</keyword>
<dbReference type="GO" id="GO:0005615">
    <property type="term" value="C:extracellular space"/>
    <property type="evidence" value="ECO:0007669"/>
    <property type="project" value="InterPro"/>
</dbReference>
<dbReference type="InterPro" id="IPR042178">
    <property type="entry name" value="Serpin_sf_1"/>
</dbReference>
<evidence type="ECO:0000256" key="3">
    <source>
        <dbReference type="RuleBase" id="RU000411"/>
    </source>
</evidence>
<dbReference type="Proteomes" id="UP000789524">
    <property type="component" value="Unassembled WGS sequence"/>
</dbReference>
<keyword evidence="2" id="KW-0722">Serine protease inhibitor</keyword>
<reference evidence="6" key="1">
    <citation type="submission" date="2021-09" db="EMBL/GenBank/DDBJ databases">
        <authorList>
            <person name="Martin H S."/>
        </authorList>
    </citation>
    <scope>NUCLEOTIDE SEQUENCE</scope>
</reference>
<dbReference type="InterPro" id="IPR042185">
    <property type="entry name" value="Serpin_sf_2"/>
</dbReference>
<dbReference type="EMBL" id="CAKASE010000061">
    <property type="protein sequence ID" value="CAG9568752.1"/>
    <property type="molecule type" value="Genomic_DNA"/>
</dbReference>
<dbReference type="AlphaFoldDB" id="A0A8J2QTP9"/>
<protein>
    <submittedName>
        <fullName evidence="6">(African queen) hypothetical protein</fullName>
    </submittedName>
</protein>
<feature type="chain" id="PRO_5035231535" evidence="4">
    <location>
        <begin position="19"/>
        <end position="400"/>
    </location>
</feature>
<dbReference type="Gene3D" id="2.30.39.10">
    <property type="entry name" value="Alpha-1-antitrypsin, domain 1"/>
    <property type="match status" value="1"/>
</dbReference>
<comment type="similarity">
    <text evidence="3">Belongs to the serpin family.</text>
</comment>
<keyword evidence="4" id="KW-0732">Signal</keyword>
<dbReference type="InterPro" id="IPR036186">
    <property type="entry name" value="Serpin_sf"/>
</dbReference>
<proteinExistence type="inferred from homology"/>
<accession>A0A8J2QTP9</accession>
<dbReference type="CDD" id="cd19598">
    <property type="entry name" value="serpin77Ba-like_insects"/>
    <property type="match status" value="1"/>
</dbReference>
<evidence type="ECO:0000256" key="4">
    <source>
        <dbReference type="SAM" id="SignalP"/>
    </source>
</evidence>
<dbReference type="SUPFAM" id="SSF56574">
    <property type="entry name" value="Serpins"/>
    <property type="match status" value="1"/>
</dbReference>
<gene>
    <name evidence="6" type="ORF">DCHRY22_LOCUS8587</name>
</gene>
<evidence type="ECO:0000313" key="6">
    <source>
        <dbReference type="EMBL" id="CAG9568752.1"/>
    </source>
</evidence>
<dbReference type="PROSITE" id="PS00284">
    <property type="entry name" value="SERPIN"/>
    <property type="match status" value="1"/>
</dbReference>
<sequence length="400" mass="45229">MVAIRILVIFTLIPTILSQCTVEKAEPLFRRSVYEFSVNLLSRIALEKDNHFVTSTFSIWVLLSCASLGASGGTLQELKQVLQLNDNKCFNNKYMKLASTVTSNNDTDVILERSALIFVDKTISLSDFYKARLSMTSIADVETASFDNPDVVAYVINEYVRRATHETIEDIITPADLENSLIVMLDAIFFKGIWKTQFSVEDTEVSAFYNDLGDSIGDVNLMFISSQFRVGIIKQIDAQILELPYGDSDRYSMILFLPLDGVPLYNVISNLKSINLASIKNFLNIDPITVQVQIPRFEISSDLNNLKELMIDMGLKTMFEDRADFSFMSDFPLHISNFIQKAHIEVTEEGTVSSASTLDDFSFRSMPYQFIANKPFLYMIVDKQVEVPLFMGAYSKPSLY</sequence>
<dbReference type="OrthoDB" id="9440847at2759"/>
<name>A0A8J2QTP9_9NEOP</name>
<dbReference type="Pfam" id="PF00079">
    <property type="entry name" value="Serpin"/>
    <property type="match status" value="1"/>
</dbReference>
<evidence type="ECO:0000256" key="1">
    <source>
        <dbReference type="ARBA" id="ARBA00022690"/>
    </source>
</evidence>
<dbReference type="InterPro" id="IPR023795">
    <property type="entry name" value="Serpin_CS"/>
</dbReference>
<feature type="signal peptide" evidence="4">
    <location>
        <begin position="1"/>
        <end position="18"/>
    </location>
</feature>
<keyword evidence="7" id="KW-1185">Reference proteome</keyword>
<evidence type="ECO:0000256" key="2">
    <source>
        <dbReference type="ARBA" id="ARBA00022900"/>
    </source>
</evidence>
<dbReference type="SMART" id="SM00093">
    <property type="entry name" value="SERPIN"/>
    <property type="match status" value="1"/>
</dbReference>
<evidence type="ECO:0000259" key="5">
    <source>
        <dbReference type="SMART" id="SM00093"/>
    </source>
</evidence>
<dbReference type="InterPro" id="IPR023796">
    <property type="entry name" value="Serpin_dom"/>
</dbReference>
<dbReference type="Gene3D" id="3.30.497.10">
    <property type="entry name" value="Antithrombin, subunit I, domain 2"/>
    <property type="match status" value="1"/>
</dbReference>
<feature type="domain" description="Serpin" evidence="5">
    <location>
        <begin position="38"/>
        <end position="397"/>
    </location>
</feature>
<organism evidence="6 7">
    <name type="scientific">Danaus chrysippus</name>
    <name type="common">African queen</name>
    <dbReference type="NCBI Taxonomy" id="151541"/>
    <lineage>
        <taxon>Eukaryota</taxon>
        <taxon>Metazoa</taxon>
        <taxon>Ecdysozoa</taxon>
        <taxon>Arthropoda</taxon>
        <taxon>Hexapoda</taxon>
        <taxon>Insecta</taxon>
        <taxon>Pterygota</taxon>
        <taxon>Neoptera</taxon>
        <taxon>Endopterygota</taxon>
        <taxon>Lepidoptera</taxon>
        <taxon>Glossata</taxon>
        <taxon>Ditrysia</taxon>
        <taxon>Papilionoidea</taxon>
        <taxon>Nymphalidae</taxon>
        <taxon>Danainae</taxon>
        <taxon>Danaini</taxon>
        <taxon>Danaina</taxon>
        <taxon>Danaus</taxon>
        <taxon>Anosia</taxon>
    </lineage>
</organism>
<dbReference type="InterPro" id="IPR000215">
    <property type="entry name" value="Serpin_fam"/>
</dbReference>
<dbReference type="GO" id="GO:0004867">
    <property type="term" value="F:serine-type endopeptidase inhibitor activity"/>
    <property type="evidence" value="ECO:0007669"/>
    <property type="project" value="UniProtKB-KW"/>
</dbReference>
<evidence type="ECO:0000313" key="7">
    <source>
        <dbReference type="Proteomes" id="UP000789524"/>
    </source>
</evidence>
<comment type="caution">
    <text evidence="6">The sequence shown here is derived from an EMBL/GenBank/DDBJ whole genome shotgun (WGS) entry which is preliminary data.</text>
</comment>
<dbReference type="PANTHER" id="PTHR11461:SF367">
    <property type="entry name" value="GH21475P-RELATED"/>
    <property type="match status" value="1"/>
</dbReference>